<organism evidence="2 3">
    <name type="scientific">Noviherbaspirillum galbum</name>
    <dbReference type="NCBI Taxonomy" id="2709383"/>
    <lineage>
        <taxon>Bacteria</taxon>
        <taxon>Pseudomonadati</taxon>
        <taxon>Pseudomonadota</taxon>
        <taxon>Betaproteobacteria</taxon>
        <taxon>Burkholderiales</taxon>
        <taxon>Oxalobacteraceae</taxon>
        <taxon>Noviherbaspirillum</taxon>
    </lineage>
</organism>
<evidence type="ECO:0000256" key="1">
    <source>
        <dbReference type="SAM" id="Phobius"/>
    </source>
</evidence>
<comment type="caution">
    <text evidence="2">The sequence shown here is derived from an EMBL/GenBank/DDBJ whole genome shotgun (WGS) entry which is preliminary data.</text>
</comment>
<keyword evidence="3" id="KW-1185">Reference proteome</keyword>
<keyword evidence="1" id="KW-1133">Transmembrane helix</keyword>
<keyword evidence="1" id="KW-0472">Membrane</keyword>
<protein>
    <recommendedName>
        <fullName evidence="4">Transmembrane protein</fullName>
    </recommendedName>
</protein>
<dbReference type="AlphaFoldDB" id="A0A6B3SP51"/>
<proteinExistence type="predicted"/>
<reference evidence="2 3" key="1">
    <citation type="submission" date="2020-02" db="EMBL/GenBank/DDBJ databases">
        <authorList>
            <person name="Kim M.K."/>
        </authorList>
    </citation>
    <scope>NUCLEOTIDE SEQUENCE [LARGE SCALE GENOMIC DNA]</scope>
    <source>
        <strain evidence="2 3">17J57-3</strain>
    </source>
</reference>
<evidence type="ECO:0000313" key="3">
    <source>
        <dbReference type="Proteomes" id="UP000482155"/>
    </source>
</evidence>
<dbReference type="RefSeq" id="WP_163964366.1">
    <property type="nucleotide sequence ID" value="NZ_JAAIVB010000047.1"/>
</dbReference>
<evidence type="ECO:0008006" key="4">
    <source>
        <dbReference type="Google" id="ProtNLM"/>
    </source>
</evidence>
<feature type="transmembrane region" description="Helical" evidence="1">
    <location>
        <begin position="45"/>
        <end position="69"/>
    </location>
</feature>
<sequence length="79" mass="8861">MARLMMVVLWPSFLVAIVAEGFFFSLFDPNDLALVGSHLDMPALAVYTVGFFCFWVFCSLASMLTCYLVGVPNERKVPF</sequence>
<gene>
    <name evidence="2" type="ORF">G3574_14460</name>
</gene>
<dbReference type="Proteomes" id="UP000482155">
    <property type="component" value="Unassembled WGS sequence"/>
</dbReference>
<keyword evidence="1" id="KW-0812">Transmembrane</keyword>
<accession>A0A6B3SP51</accession>
<name>A0A6B3SP51_9BURK</name>
<dbReference type="EMBL" id="JAAIVB010000047">
    <property type="protein sequence ID" value="NEX62288.1"/>
    <property type="molecule type" value="Genomic_DNA"/>
</dbReference>
<evidence type="ECO:0000313" key="2">
    <source>
        <dbReference type="EMBL" id="NEX62288.1"/>
    </source>
</evidence>